<protein>
    <submittedName>
        <fullName evidence="5">Helix-turn-helix domain-containing protein</fullName>
    </submittedName>
</protein>
<dbReference type="PANTHER" id="PTHR30136:SF39">
    <property type="entry name" value="TRANSCRIPTIONAL REGULATORY PROTEIN"/>
    <property type="match status" value="1"/>
</dbReference>
<evidence type="ECO:0000256" key="3">
    <source>
        <dbReference type="ARBA" id="ARBA00023163"/>
    </source>
</evidence>
<dbReference type="InterPro" id="IPR050707">
    <property type="entry name" value="HTH_MetabolicPath_Reg"/>
</dbReference>
<dbReference type="Pfam" id="PF09339">
    <property type="entry name" value="HTH_IclR"/>
    <property type="match status" value="1"/>
</dbReference>
<dbReference type="EMBL" id="JAENJH010000012">
    <property type="protein sequence ID" value="MBK1788913.1"/>
    <property type="molecule type" value="Genomic_DNA"/>
</dbReference>
<keyword evidence="2" id="KW-0238">DNA-binding</keyword>
<dbReference type="Proteomes" id="UP000635245">
    <property type="component" value="Unassembled WGS sequence"/>
</dbReference>
<dbReference type="GO" id="GO:0045892">
    <property type="term" value="P:negative regulation of DNA-templated transcription"/>
    <property type="evidence" value="ECO:0007669"/>
    <property type="project" value="TreeGrafter"/>
</dbReference>
<keyword evidence="1" id="KW-0805">Transcription regulation</keyword>
<evidence type="ECO:0000256" key="1">
    <source>
        <dbReference type="ARBA" id="ARBA00023015"/>
    </source>
</evidence>
<dbReference type="SUPFAM" id="SSF55781">
    <property type="entry name" value="GAF domain-like"/>
    <property type="match status" value="1"/>
</dbReference>
<dbReference type="Gene3D" id="1.10.10.10">
    <property type="entry name" value="Winged helix-like DNA-binding domain superfamily/Winged helix DNA-binding domain"/>
    <property type="match status" value="1"/>
</dbReference>
<evidence type="ECO:0000259" key="4">
    <source>
        <dbReference type="PROSITE" id="PS51078"/>
    </source>
</evidence>
<dbReference type="InterPro" id="IPR036390">
    <property type="entry name" value="WH_DNA-bd_sf"/>
</dbReference>
<dbReference type="SMART" id="SM00346">
    <property type="entry name" value="HTH_ICLR"/>
    <property type="match status" value="1"/>
</dbReference>
<dbReference type="InterPro" id="IPR036388">
    <property type="entry name" value="WH-like_DNA-bd_sf"/>
</dbReference>
<feature type="domain" description="IclR-ED" evidence="4">
    <location>
        <begin position="36"/>
        <end position="186"/>
    </location>
</feature>
<dbReference type="Pfam" id="PF01614">
    <property type="entry name" value="IclR_C"/>
    <property type="match status" value="1"/>
</dbReference>
<dbReference type="InterPro" id="IPR005471">
    <property type="entry name" value="Tscrpt_reg_IclR_N"/>
</dbReference>
<dbReference type="GO" id="GO:0003677">
    <property type="term" value="F:DNA binding"/>
    <property type="evidence" value="ECO:0007669"/>
    <property type="project" value="UniProtKB-KW"/>
</dbReference>
<dbReference type="Gene3D" id="3.30.450.40">
    <property type="match status" value="2"/>
</dbReference>
<dbReference type="InterPro" id="IPR014757">
    <property type="entry name" value="Tscrpt_reg_IclR_C"/>
</dbReference>
<name>A0A934QYJ7_9PSEU</name>
<dbReference type="InterPro" id="IPR029016">
    <property type="entry name" value="GAF-like_dom_sf"/>
</dbReference>
<keyword evidence="3" id="KW-0804">Transcription</keyword>
<organism evidence="5 6">
    <name type="scientific">Prauserella cavernicola</name>
    <dbReference type="NCBI Taxonomy" id="2800127"/>
    <lineage>
        <taxon>Bacteria</taxon>
        <taxon>Bacillati</taxon>
        <taxon>Actinomycetota</taxon>
        <taxon>Actinomycetes</taxon>
        <taxon>Pseudonocardiales</taxon>
        <taxon>Pseudonocardiaceae</taxon>
        <taxon>Prauserella</taxon>
    </lineage>
</organism>
<evidence type="ECO:0000313" key="5">
    <source>
        <dbReference type="EMBL" id="MBK1788913.1"/>
    </source>
</evidence>
<evidence type="ECO:0000256" key="2">
    <source>
        <dbReference type="ARBA" id="ARBA00023125"/>
    </source>
</evidence>
<comment type="caution">
    <text evidence="5">The sequence shown here is derived from an EMBL/GenBank/DDBJ whole genome shotgun (WGS) entry which is preliminary data.</text>
</comment>
<dbReference type="PROSITE" id="PS51078">
    <property type="entry name" value="ICLR_ED"/>
    <property type="match status" value="1"/>
</dbReference>
<dbReference type="GO" id="GO:0003700">
    <property type="term" value="F:DNA-binding transcription factor activity"/>
    <property type="evidence" value="ECO:0007669"/>
    <property type="project" value="TreeGrafter"/>
</dbReference>
<dbReference type="SUPFAM" id="SSF46785">
    <property type="entry name" value="Winged helix' DNA-binding domain"/>
    <property type="match status" value="1"/>
</dbReference>
<proteinExistence type="predicted"/>
<gene>
    <name evidence="5" type="ORF">JHE00_31675</name>
</gene>
<sequence length="186" mass="19254">MGASELARHLGLSVPTAHRLVSGMVRHGLLRRDAEGRHHVGHRFTSSALAGAAVPVLKELSRTTGETAQLWARRGADRLCLASVESPEELRASVPVGTVLPLSAKGSAALVLTVADAGSPRWLQSVSERTPGLSSVSAAVRHGDEVIAAVCLAAPVSRVSADGPGADYGHLVVAAADELEEALRAR</sequence>
<dbReference type="PANTHER" id="PTHR30136">
    <property type="entry name" value="HELIX-TURN-HELIX TRANSCRIPTIONAL REGULATOR, ICLR FAMILY"/>
    <property type="match status" value="1"/>
</dbReference>
<keyword evidence="6" id="KW-1185">Reference proteome</keyword>
<reference evidence="5" key="1">
    <citation type="submission" date="2020-12" db="EMBL/GenBank/DDBJ databases">
        <title>Prauserella sp. ASG 168, a novel actinomycete isolated from cave rock.</title>
        <authorList>
            <person name="Suriyachadkun C."/>
        </authorList>
    </citation>
    <scope>NUCLEOTIDE SEQUENCE</scope>
    <source>
        <strain evidence="5">ASG 168</strain>
    </source>
</reference>
<dbReference type="AlphaFoldDB" id="A0A934QYJ7"/>
<accession>A0A934QYJ7</accession>
<evidence type="ECO:0000313" key="6">
    <source>
        <dbReference type="Proteomes" id="UP000635245"/>
    </source>
</evidence>